<dbReference type="RefSeq" id="WP_268617218.1">
    <property type="nucleotide sequence ID" value="NZ_JAMDMX010000087.1"/>
</dbReference>
<keyword evidence="2" id="KW-1185">Reference proteome</keyword>
<dbReference type="EMBL" id="JAMDMX010000087">
    <property type="protein sequence ID" value="MCY9696067.1"/>
    <property type="molecule type" value="Genomic_DNA"/>
</dbReference>
<organism evidence="1 2">
    <name type="scientific">Paenibacillus alginolyticus</name>
    <dbReference type="NCBI Taxonomy" id="59839"/>
    <lineage>
        <taxon>Bacteria</taxon>
        <taxon>Bacillati</taxon>
        <taxon>Bacillota</taxon>
        <taxon>Bacilli</taxon>
        <taxon>Bacillales</taxon>
        <taxon>Paenibacillaceae</taxon>
        <taxon>Paenibacillus</taxon>
    </lineage>
</organism>
<evidence type="ECO:0000313" key="2">
    <source>
        <dbReference type="Proteomes" id="UP001527099"/>
    </source>
</evidence>
<protein>
    <recommendedName>
        <fullName evidence="3">Lipoprotein</fullName>
    </recommendedName>
</protein>
<name>A0ABT4GIQ4_9BACL</name>
<evidence type="ECO:0008006" key="3">
    <source>
        <dbReference type="Google" id="ProtNLM"/>
    </source>
</evidence>
<reference evidence="1 2" key="1">
    <citation type="submission" date="2022-05" db="EMBL/GenBank/DDBJ databases">
        <title>Genome Sequencing of Bee-Associated Microbes.</title>
        <authorList>
            <person name="Dunlap C."/>
        </authorList>
    </citation>
    <scope>NUCLEOTIDE SEQUENCE [LARGE SCALE GENOMIC DNA]</scope>
    <source>
        <strain evidence="1 2">NRRL B-14421</strain>
    </source>
</reference>
<proteinExistence type="predicted"/>
<dbReference type="Proteomes" id="UP001527099">
    <property type="component" value="Unassembled WGS sequence"/>
</dbReference>
<dbReference type="PROSITE" id="PS51257">
    <property type="entry name" value="PROKAR_LIPOPROTEIN"/>
    <property type="match status" value="1"/>
</dbReference>
<sequence length="215" mass="25131">MKKIISTKNGLLIILLISIIGCSKDNREIANVNNDILSYEQFKETFIELKSTFNPSPNFTRITHDDLVVRTTSFPDNNIDSRKADVNNNNIKYPSRYETYYKSETSDLFIKVNFVYLPQNNNSSFLSINTISNIDNSNIIEKYRDINRPLIDEYFITLKGMLIIINFIDNSDIKDNEDDKYKKFIKEELDFYKSFEKNLLESSKNNHGFSSETPR</sequence>
<accession>A0ABT4GIQ4</accession>
<comment type="caution">
    <text evidence="1">The sequence shown here is derived from an EMBL/GenBank/DDBJ whole genome shotgun (WGS) entry which is preliminary data.</text>
</comment>
<evidence type="ECO:0000313" key="1">
    <source>
        <dbReference type="EMBL" id="MCY9696067.1"/>
    </source>
</evidence>
<gene>
    <name evidence="1" type="ORF">M5X19_24620</name>
</gene>